<organism evidence="5 6">
    <name type="scientific">Sphingomonas xinjiangensis</name>
    <dbReference type="NCBI Taxonomy" id="643568"/>
    <lineage>
        <taxon>Bacteria</taxon>
        <taxon>Pseudomonadati</taxon>
        <taxon>Pseudomonadota</taxon>
        <taxon>Alphaproteobacteria</taxon>
        <taxon>Sphingomonadales</taxon>
        <taxon>Sphingomonadaceae</taxon>
        <taxon>Sphingomonas</taxon>
    </lineage>
</organism>
<dbReference type="RefSeq" id="WP_246352185.1">
    <property type="nucleotide sequence ID" value="NZ_JACIJF010000002.1"/>
</dbReference>
<dbReference type="EMBL" id="JACIJF010000002">
    <property type="protein sequence ID" value="MBB5709728.1"/>
    <property type="molecule type" value="Genomic_DNA"/>
</dbReference>
<dbReference type="EC" id="1.2.1.20" evidence="5"/>
<comment type="similarity">
    <text evidence="1">Belongs to the aldehyde dehydrogenase family.</text>
</comment>
<dbReference type="InterPro" id="IPR044148">
    <property type="entry name" value="ALDH_GabD1-like"/>
</dbReference>
<dbReference type="Proteomes" id="UP000527143">
    <property type="component" value="Unassembled WGS sequence"/>
</dbReference>
<dbReference type="InterPro" id="IPR016160">
    <property type="entry name" value="Ald_DH_CS_CYS"/>
</dbReference>
<dbReference type="PANTHER" id="PTHR43217">
    <property type="entry name" value="SUCCINATE SEMIALDEHYDE DEHYDROGENASE [NAD(P)+] SAD"/>
    <property type="match status" value="1"/>
</dbReference>
<dbReference type="GO" id="GO:0036243">
    <property type="term" value="F:succinate-semialdehyde dehydrogenase (NADP+) activity"/>
    <property type="evidence" value="ECO:0007669"/>
    <property type="project" value="UniProtKB-EC"/>
</dbReference>
<evidence type="ECO:0000256" key="3">
    <source>
        <dbReference type="ARBA" id="ARBA00023002"/>
    </source>
</evidence>
<reference evidence="5 6" key="1">
    <citation type="submission" date="2020-08" db="EMBL/GenBank/DDBJ databases">
        <title>Genomic Encyclopedia of Type Strains, Phase IV (KMG-IV): sequencing the most valuable type-strain genomes for metagenomic binning, comparative biology and taxonomic classification.</title>
        <authorList>
            <person name="Goeker M."/>
        </authorList>
    </citation>
    <scope>NUCLEOTIDE SEQUENCE [LARGE SCALE GENOMIC DNA]</scope>
    <source>
        <strain evidence="5 6">DSM 26736</strain>
    </source>
</reference>
<dbReference type="Pfam" id="PF00171">
    <property type="entry name" value="Aldedh"/>
    <property type="match status" value="1"/>
</dbReference>
<evidence type="ECO:0000313" key="5">
    <source>
        <dbReference type="EMBL" id="MBB5709728.1"/>
    </source>
</evidence>
<dbReference type="SUPFAM" id="SSF53720">
    <property type="entry name" value="ALDH-like"/>
    <property type="match status" value="1"/>
</dbReference>
<keyword evidence="2" id="KW-0521">NADP</keyword>
<evidence type="ECO:0000256" key="2">
    <source>
        <dbReference type="ARBA" id="ARBA00022857"/>
    </source>
</evidence>
<proteinExistence type="inferred from homology"/>
<evidence type="ECO:0000259" key="4">
    <source>
        <dbReference type="Pfam" id="PF00171"/>
    </source>
</evidence>
<feature type="domain" description="Aldehyde dehydrogenase" evidence="4">
    <location>
        <begin position="2"/>
        <end position="450"/>
    </location>
</feature>
<name>A0A840YG20_9SPHN</name>
<accession>A0A840YG20</accession>
<evidence type="ECO:0000313" key="6">
    <source>
        <dbReference type="Proteomes" id="UP000527143"/>
    </source>
</evidence>
<dbReference type="InterPro" id="IPR015590">
    <property type="entry name" value="Aldehyde_DH_dom"/>
</dbReference>
<dbReference type="FunFam" id="3.40.309.10:FF:000009">
    <property type="entry name" value="Aldehyde dehydrogenase A"/>
    <property type="match status" value="1"/>
</dbReference>
<dbReference type="InterPro" id="IPR016162">
    <property type="entry name" value="Ald_DH_N"/>
</dbReference>
<dbReference type="EC" id="1.2.1.79" evidence="5"/>
<dbReference type="InterPro" id="IPR047110">
    <property type="entry name" value="GABD/Sad-like"/>
</dbReference>
<dbReference type="EC" id="1.2.1.16" evidence="5"/>
<keyword evidence="3 5" id="KW-0560">Oxidoreductase</keyword>
<sequence>MFTSINPATGATGDSFQELAPEEIELALQRAQDAYRSWRTTPLQKRTQLLWAIADKWEADKPHLAQVAVREMGKTLKSAVAEVEKCIAGFRHYAEHGPRYLEPVDVETAAGHAAARWLPMGPVLAIMPWNFPYWQAVRFIAPTIMAGNVALLKHASSVQGCGQLMQQLVSAAGAPDGLFQNLPIKSDMVSDLIADQRVVAVTLTGSEGAGAKVAQAAGRALKKVVLELGGSDPLIVMPSADLEKAAKTAVTARVQNAGQSCICAKRMIVHQDVYDAFLERFAAGMQAVRVGDPMEDGVEMGPLSSIEQRDTVLEQVERARAAGATLLVGAEKIERDGAWMTPGVLVDIDPESNVAKEEIFGPVAAVYKARDIDHAIELANDVPYGLGSAVWTKDDAEIERFARDIEAGMTAVNSLLASTPEAPFGGVKLSGHGRELGPWGLHEFMNLKAVMFAAEGERTGPKAAD</sequence>
<comment type="caution">
    <text evidence="5">The sequence shown here is derived from an EMBL/GenBank/DDBJ whole genome shotgun (WGS) entry which is preliminary data.</text>
</comment>
<dbReference type="InterPro" id="IPR016163">
    <property type="entry name" value="Ald_DH_C"/>
</dbReference>
<dbReference type="PANTHER" id="PTHR43217:SF1">
    <property type="entry name" value="SUCCINATE SEMIALDEHYDE DEHYDROGENASE [NAD(P)+] SAD"/>
    <property type="match status" value="1"/>
</dbReference>
<dbReference type="InterPro" id="IPR016161">
    <property type="entry name" value="Ald_DH/histidinol_DH"/>
</dbReference>
<dbReference type="AlphaFoldDB" id="A0A840YG20"/>
<dbReference type="PROSITE" id="PS00070">
    <property type="entry name" value="ALDEHYDE_DEHYDR_CYS"/>
    <property type="match status" value="1"/>
</dbReference>
<gene>
    <name evidence="5" type="ORF">FHT02_000950</name>
</gene>
<dbReference type="Gene3D" id="3.40.309.10">
    <property type="entry name" value="Aldehyde Dehydrogenase, Chain A, domain 2"/>
    <property type="match status" value="1"/>
</dbReference>
<keyword evidence="6" id="KW-1185">Reference proteome</keyword>
<dbReference type="GO" id="GO:0004030">
    <property type="term" value="F:aldehyde dehydrogenase [NAD(P)+] activity"/>
    <property type="evidence" value="ECO:0007669"/>
    <property type="project" value="InterPro"/>
</dbReference>
<dbReference type="GO" id="GO:0004777">
    <property type="term" value="F:succinate-semialdehyde dehydrogenase (NAD+) activity"/>
    <property type="evidence" value="ECO:0007669"/>
    <property type="project" value="TreeGrafter"/>
</dbReference>
<dbReference type="FunFam" id="3.40.605.10:FF:000012">
    <property type="entry name" value="NAD-dependent succinate-semialdehyde dehydrogenase"/>
    <property type="match status" value="1"/>
</dbReference>
<dbReference type="GO" id="GO:0102810">
    <property type="term" value="F:glutarate-semialdehyde dehydrogenase (NADP+) activity"/>
    <property type="evidence" value="ECO:0007669"/>
    <property type="project" value="UniProtKB-EC"/>
</dbReference>
<evidence type="ECO:0000256" key="1">
    <source>
        <dbReference type="ARBA" id="ARBA00009986"/>
    </source>
</evidence>
<protein>
    <submittedName>
        <fullName evidence="5">Succinate-semialdehyde dehydrogenase/glutarate-semialdehyde dehydrogenase</fullName>
        <ecNumber evidence="5">1.2.1.16</ecNumber>
        <ecNumber evidence="5">1.2.1.20</ecNumber>
        <ecNumber evidence="5">1.2.1.79</ecNumber>
    </submittedName>
</protein>
<dbReference type="Gene3D" id="3.40.605.10">
    <property type="entry name" value="Aldehyde Dehydrogenase, Chain A, domain 1"/>
    <property type="match status" value="1"/>
</dbReference>
<dbReference type="CDD" id="cd07100">
    <property type="entry name" value="ALDH_SSADH1_GabD1"/>
    <property type="match status" value="1"/>
</dbReference>